<accession>A0A1C3HI14</accession>
<name>A0A1C3HI14_SERMA</name>
<protein>
    <submittedName>
        <fullName evidence="1">Uncharacterized protein</fullName>
    </submittedName>
</protein>
<reference evidence="1" key="1">
    <citation type="submission" date="2016-05" db="EMBL/GenBank/DDBJ databases">
        <authorList>
            <person name="Cock P.J.A."/>
            <person name="Cock P.J.A."/>
        </authorList>
    </citation>
    <scope>NUCLEOTIDE SEQUENCE</scope>
    <source>
        <strain evidence="1">PWN146_assembly</strain>
    </source>
</reference>
<organism evidence="1">
    <name type="scientific">Serratia marcescens</name>
    <dbReference type="NCBI Taxonomy" id="615"/>
    <lineage>
        <taxon>Bacteria</taxon>
        <taxon>Pseudomonadati</taxon>
        <taxon>Pseudomonadota</taxon>
        <taxon>Gammaproteobacteria</taxon>
        <taxon>Enterobacterales</taxon>
        <taxon>Yersiniaceae</taxon>
        <taxon>Serratia</taxon>
    </lineage>
</organism>
<evidence type="ECO:0000313" key="1">
    <source>
        <dbReference type="EMBL" id="SAY44691.1"/>
    </source>
</evidence>
<proteinExistence type="predicted"/>
<dbReference type="EMBL" id="LT575490">
    <property type="protein sequence ID" value="SAY44691.1"/>
    <property type="molecule type" value="Genomic_DNA"/>
</dbReference>
<dbReference type="AlphaFoldDB" id="A0A1C3HI14"/>
<sequence length="215" mass="23936">MDAKQVAYGILDGISTIPSGMYHGVVRTWQGAGLAGSSLKTRNQEETERFARMVKSMGNSEEPLRRLITIVITDFYQKLDASGKESINNKLAYGAGRLGGRTGGQFALAQFAAHMMLRKATSALAYKQFVRFGASFTLNLVMLQGLIEEAAQASRRMQVKFPQTYRKVSALNLDMAYFLVEAQLEPYLQFINSHPMLCKGIQNELCKILSNQKTH</sequence>
<gene>
    <name evidence="1" type="ORF">PWN146_03402</name>
</gene>